<dbReference type="PANTHER" id="PTHR21248">
    <property type="entry name" value="CARDIOLIPIN SYNTHASE"/>
    <property type="match status" value="1"/>
</dbReference>
<reference evidence="15" key="2">
    <citation type="journal article" date="2021" name="PeerJ">
        <title>Extensive microbial diversity within the chicken gut microbiome revealed by metagenomics and culture.</title>
        <authorList>
            <person name="Gilroy R."/>
            <person name="Ravi A."/>
            <person name="Getino M."/>
            <person name="Pursley I."/>
            <person name="Horton D.L."/>
            <person name="Alikhan N.F."/>
            <person name="Baker D."/>
            <person name="Gharbi K."/>
            <person name="Hall N."/>
            <person name="Watson M."/>
            <person name="Adriaenssens E.M."/>
            <person name="Foster-Nyarko E."/>
            <person name="Jarju S."/>
            <person name="Secka A."/>
            <person name="Antonio M."/>
            <person name="Oren A."/>
            <person name="Chaudhuri R.R."/>
            <person name="La Ragione R."/>
            <person name="Hildebrand F."/>
            <person name="Pallen M.J."/>
        </authorList>
    </citation>
    <scope>NUCLEOTIDE SEQUENCE</scope>
    <source>
        <strain evidence="15">ChiGjej3B3-7149</strain>
    </source>
</reference>
<keyword evidence="2" id="KW-1003">Cell membrane</keyword>
<keyword evidence="7 13" id="KW-1133">Transmembrane helix</keyword>
<evidence type="ECO:0000256" key="12">
    <source>
        <dbReference type="NCBIfam" id="TIGR04265"/>
    </source>
</evidence>
<dbReference type="AlphaFoldDB" id="A0A9D1DMW1"/>
<feature type="domain" description="PLD phosphodiesterase" evidence="14">
    <location>
        <begin position="424"/>
        <end position="451"/>
    </location>
</feature>
<evidence type="ECO:0000256" key="4">
    <source>
        <dbReference type="ARBA" id="ARBA00022679"/>
    </source>
</evidence>
<dbReference type="NCBIfam" id="TIGR04265">
    <property type="entry name" value="bac_cardiolipin"/>
    <property type="match status" value="1"/>
</dbReference>
<keyword evidence="5 13" id="KW-0812">Transmembrane</keyword>
<dbReference type="CDD" id="cd09160">
    <property type="entry name" value="PLDc_SMU_988_like_2"/>
    <property type="match status" value="1"/>
</dbReference>
<name>A0A9D1DMW1_9FIRM</name>
<evidence type="ECO:0000256" key="5">
    <source>
        <dbReference type="ARBA" id="ARBA00022692"/>
    </source>
</evidence>
<feature type="domain" description="PLD phosphodiesterase" evidence="14">
    <location>
        <begin position="244"/>
        <end position="271"/>
    </location>
</feature>
<dbReference type="Proteomes" id="UP000824238">
    <property type="component" value="Unassembled WGS sequence"/>
</dbReference>
<protein>
    <recommendedName>
        <fullName evidence="12">Cardiolipin synthase</fullName>
        <ecNumber evidence="12">2.7.8.-</ecNumber>
    </recommendedName>
</protein>
<dbReference type="GO" id="GO:0008808">
    <property type="term" value="F:cardiolipin synthase activity"/>
    <property type="evidence" value="ECO:0007669"/>
    <property type="project" value="UniProtKB-UniRule"/>
</dbReference>
<keyword evidence="10" id="KW-0594">Phospholipid biosynthesis</keyword>
<evidence type="ECO:0000256" key="3">
    <source>
        <dbReference type="ARBA" id="ARBA00022516"/>
    </source>
</evidence>
<gene>
    <name evidence="15" type="primary">cls</name>
    <name evidence="15" type="ORF">IAD36_09300</name>
</gene>
<evidence type="ECO:0000313" key="15">
    <source>
        <dbReference type="EMBL" id="HIR55773.1"/>
    </source>
</evidence>
<comment type="subcellular location">
    <subcellularLocation>
        <location evidence="1">Cell membrane</location>
        <topology evidence="1">Multi-pass membrane protein</topology>
    </subcellularLocation>
</comment>
<proteinExistence type="predicted"/>
<keyword evidence="8" id="KW-0443">Lipid metabolism</keyword>
<evidence type="ECO:0000259" key="14">
    <source>
        <dbReference type="PROSITE" id="PS50035"/>
    </source>
</evidence>
<evidence type="ECO:0000256" key="13">
    <source>
        <dbReference type="SAM" id="Phobius"/>
    </source>
</evidence>
<dbReference type="InterPro" id="IPR022924">
    <property type="entry name" value="Cardiolipin_synthase"/>
</dbReference>
<evidence type="ECO:0000256" key="2">
    <source>
        <dbReference type="ARBA" id="ARBA00022475"/>
    </source>
</evidence>
<dbReference type="InterPro" id="IPR027379">
    <property type="entry name" value="CLS_N"/>
</dbReference>
<keyword evidence="11" id="KW-1208">Phospholipid metabolism</keyword>
<dbReference type="GO" id="GO:0005886">
    <property type="term" value="C:plasma membrane"/>
    <property type="evidence" value="ECO:0007669"/>
    <property type="project" value="UniProtKB-SubCell"/>
</dbReference>
<feature type="transmembrane region" description="Helical" evidence="13">
    <location>
        <begin position="39"/>
        <end position="56"/>
    </location>
</feature>
<dbReference type="EMBL" id="DVHH01000225">
    <property type="protein sequence ID" value="HIR55773.1"/>
    <property type="molecule type" value="Genomic_DNA"/>
</dbReference>
<evidence type="ECO:0000256" key="7">
    <source>
        <dbReference type="ARBA" id="ARBA00022989"/>
    </source>
</evidence>
<dbReference type="SMART" id="SM00155">
    <property type="entry name" value="PLDc"/>
    <property type="match status" value="2"/>
</dbReference>
<evidence type="ECO:0000256" key="10">
    <source>
        <dbReference type="ARBA" id="ARBA00023209"/>
    </source>
</evidence>
<evidence type="ECO:0000256" key="6">
    <source>
        <dbReference type="ARBA" id="ARBA00022737"/>
    </source>
</evidence>
<dbReference type="Gene3D" id="3.30.870.10">
    <property type="entry name" value="Endonuclease Chain A"/>
    <property type="match status" value="2"/>
</dbReference>
<dbReference type="EC" id="2.7.8.-" evidence="12"/>
<organism evidence="15 16">
    <name type="scientific">Candidatus Scatomorpha intestinigallinarum</name>
    <dbReference type="NCBI Taxonomy" id="2840923"/>
    <lineage>
        <taxon>Bacteria</taxon>
        <taxon>Bacillati</taxon>
        <taxon>Bacillota</taxon>
        <taxon>Clostridia</taxon>
        <taxon>Eubacteriales</taxon>
        <taxon>Candidatus Scatomorpha</taxon>
    </lineage>
</organism>
<keyword evidence="6" id="KW-0677">Repeat</keyword>
<dbReference type="PROSITE" id="PS50035">
    <property type="entry name" value="PLD"/>
    <property type="match status" value="2"/>
</dbReference>
<dbReference type="InterPro" id="IPR025202">
    <property type="entry name" value="PLD-like_dom"/>
</dbReference>
<evidence type="ECO:0000256" key="9">
    <source>
        <dbReference type="ARBA" id="ARBA00023136"/>
    </source>
</evidence>
<evidence type="ECO:0000256" key="8">
    <source>
        <dbReference type="ARBA" id="ARBA00023098"/>
    </source>
</evidence>
<evidence type="ECO:0000256" key="1">
    <source>
        <dbReference type="ARBA" id="ARBA00004651"/>
    </source>
</evidence>
<reference evidence="15" key="1">
    <citation type="submission" date="2020-10" db="EMBL/GenBank/DDBJ databases">
        <authorList>
            <person name="Gilroy R."/>
        </authorList>
    </citation>
    <scope>NUCLEOTIDE SEQUENCE</scope>
    <source>
        <strain evidence="15">ChiGjej3B3-7149</strain>
    </source>
</reference>
<sequence>MKKLLKLLFSRLAFVALFMLLQIVVIVATLFYFQGAYTAVQTVSVALALVTVVYIINQDGSSAFKIAWILPIVFLPLFGIPMYILFGKKRTPESKRDKVTGMLLRYRQTASAVASRTADMAKASPEAALQSAYLERCAGAPVFRRTQTKYFRLGDELFPALLEELKKAERFIFLEYFIVEPGVMWDSILDILEEKAAEGLDVRLIYDDMGCIMTLPRNYYKRMEKLGIRCCTFHRFQPVLTGTFNNRDHRKICVIDSEVAFTGGVNLADEYINRRERFGHWLDCGVMLRGEAVYSFTLMFLSMWDYIRHEEDDASRFLPRPGAFDGIEDDGFVQPYSDAPSDDEAVGETAYINMLSRAEKYVYICTPYLVIDNELMNALTSAAKSGIDVRMITPGVPDKWYVHMVTRSYYAPLLRAGVRVYEYIPGFIHSKTMVCDDAFGICGTINMDYRSLFLHHECAVWMFGSSAIMDMKQSFTDTLSKCVEITPELYRNRPWLMKLGQSLLRVFAPLM</sequence>
<feature type="transmembrane region" description="Helical" evidence="13">
    <location>
        <begin position="68"/>
        <end position="86"/>
    </location>
</feature>
<dbReference type="CDD" id="cd09154">
    <property type="entry name" value="PLDc_SMU_988_like_1"/>
    <property type="match status" value="1"/>
</dbReference>
<evidence type="ECO:0000313" key="16">
    <source>
        <dbReference type="Proteomes" id="UP000824238"/>
    </source>
</evidence>
<dbReference type="Pfam" id="PF13396">
    <property type="entry name" value="PLDc_N"/>
    <property type="match status" value="1"/>
</dbReference>
<dbReference type="Pfam" id="PF13091">
    <property type="entry name" value="PLDc_2"/>
    <property type="match status" value="2"/>
</dbReference>
<keyword evidence="4" id="KW-0808">Transferase</keyword>
<dbReference type="PANTHER" id="PTHR21248:SF22">
    <property type="entry name" value="PHOSPHOLIPASE D"/>
    <property type="match status" value="1"/>
</dbReference>
<dbReference type="InterPro" id="IPR001736">
    <property type="entry name" value="PLipase_D/transphosphatidylase"/>
</dbReference>
<dbReference type="GO" id="GO:0032049">
    <property type="term" value="P:cardiolipin biosynthetic process"/>
    <property type="evidence" value="ECO:0007669"/>
    <property type="project" value="UniProtKB-UniRule"/>
</dbReference>
<comment type="caution">
    <text evidence="15">The sequence shown here is derived from an EMBL/GenBank/DDBJ whole genome shotgun (WGS) entry which is preliminary data.</text>
</comment>
<keyword evidence="9 13" id="KW-0472">Membrane</keyword>
<keyword evidence="3" id="KW-0444">Lipid biosynthesis</keyword>
<accession>A0A9D1DMW1</accession>
<feature type="transmembrane region" description="Helical" evidence="13">
    <location>
        <begin position="12"/>
        <end position="33"/>
    </location>
</feature>
<dbReference type="SUPFAM" id="SSF56024">
    <property type="entry name" value="Phospholipase D/nuclease"/>
    <property type="match status" value="2"/>
</dbReference>
<evidence type="ECO:0000256" key="11">
    <source>
        <dbReference type="ARBA" id="ARBA00023264"/>
    </source>
</evidence>